<keyword evidence="3" id="KW-1003">Cell membrane</keyword>
<feature type="transmembrane region" description="Helical" evidence="10">
    <location>
        <begin position="109"/>
        <end position="130"/>
    </location>
</feature>
<dbReference type="STRING" id="84135.GCA_001052115_00467"/>
<sequence>MEILITISVFITLVIIGSFLNKYIPRIPAALFQIILGFLVSYLAIPLHFEFESEAFMAMIIAPLLFTDAYKASRSELWLYKKPIVYMAVGLVITTVVVVGYFINYIIPSISLGAAFALAAILSPTDAVAVKSITKGMKLPKGLMSILEGESLLNDAAGIVSFKIALASIITGTFSLSRSSREFFITAIGGMILGVLIGLIIVSIKLVNRKYLNTEPSILVIIQVILPVATYFIAEEFHLSGIIAVVFAGILLNFERYLRQGDSLDNQAVVSISYNQDTISYVLNGFVFVLLGYLLPGIFRNMITYPDLDVQTAMFYVILITIALIITRFTFVYIFYVSFQQHTFKTSHNIVEFLKTRQLDVGNYSRFEYALVTSLCGIHGTVTLATALMIPLTIGTAGEPFPLRNAILFIGSGVVLLSMIIGTIFLPLIIKTEDEEIEHKNNARSKVLNEVINELQEKYYNKLNTNSERMGYAIAIKKLQEQQIYFCNNRKELIKYIKDLSKLVRKAEQEKVNELLAKYDNNRFLKRVFEVRDWRIRKLVTYSVYKQLFITLRLSSLERTFKRLLVVLNLIREAESDKNSNLYGKRLQKRLKENEKIRVQVQSFSKDMAEIIDTLTYNAMDILEEQRTKENSLSVDFLKNIYDNFDYTLYNVPSDSYIEESREFETEAIQMQKDRFKALKLEQKIEHSEADKILRDLNYNEALLYSNIEE</sequence>
<feature type="transmembrane region" description="Helical" evidence="10">
    <location>
        <begin position="369"/>
        <end position="394"/>
    </location>
</feature>
<accession>A0A2N6SFZ7</accession>
<evidence type="ECO:0000256" key="7">
    <source>
        <dbReference type="ARBA" id="ARBA00023065"/>
    </source>
</evidence>
<dbReference type="GO" id="GO:0051453">
    <property type="term" value="P:regulation of intracellular pH"/>
    <property type="evidence" value="ECO:0007669"/>
    <property type="project" value="TreeGrafter"/>
</dbReference>
<dbReference type="GO" id="GO:0015385">
    <property type="term" value="F:sodium:proton antiporter activity"/>
    <property type="evidence" value="ECO:0007669"/>
    <property type="project" value="InterPro"/>
</dbReference>
<dbReference type="Proteomes" id="UP000427636">
    <property type="component" value="Chromosome"/>
</dbReference>
<evidence type="ECO:0000256" key="9">
    <source>
        <dbReference type="ARBA" id="ARBA00023201"/>
    </source>
</evidence>
<keyword evidence="8 10" id="KW-0472">Membrane</keyword>
<dbReference type="RefSeq" id="WP_006363631.1">
    <property type="nucleotide sequence ID" value="NZ_CAUUTG010000002.1"/>
</dbReference>
<evidence type="ECO:0000259" key="11">
    <source>
        <dbReference type="Pfam" id="PF00999"/>
    </source>
</evidence>
<keyword evidence="7" id="KW-0406">Ion transport</keyword>
<dbReference type="PANTHER" id="PTHR10110:SF86">
    <property type="entry name" value="SODIUM_HYDROGEN EXCHANGER 7"/>
    <property type="match status" value="1"/>
</dbReference>
<feature type="transmembrane region" description="Helical" evidence="10">
    <location>
        <begin position="31"/>
        <end position="49"/>
    </location>
</feature>
<feature type="transmembrane region" description="Helical" evidence="10">
    <location>
        <begin position="279"/>
        <end position="299"/>
    </location>
</feature>
<evidence type="ECO:0000256" key="6">
    <source>
        <dbReference type="ARBA" id="ARBA00023053"/>
    </source>
</evidence>
<evidence type="ECO:0000256" key="8">
    <source>
        <dbReference type="ARBA" id="ARBA00023136"/>
    </source>
</evidence>
<feature type="transmembrane region" description="Helical" evidence="10">
    <location>
        <begin position="314"/>
        <end position="336"/>
    </location>
</feature>
<dbReference type="GeneID" id="84802840"/>
<dbReference type="OrthoDB" id="9809206at2"/>
<gene>
    <name evidence="12" type="ORF">CJ218_02865</name>
    <name evidence="13" type="ORF">FOC50_06210</name>
</gene>
<keyword evidence="4 10" id="KW-0812">Transmembrane</keyword>
<keyword evidence="6" id="KW-0915">Sodium</keyword>
<organism evidence="12 14">
    <name type="scientific">Gemella sanguinis</name>
    <dbReference type="NCBI Taxonomy" id="84135"/>
    <lineage>
        <taxon>Bacteria</taxon>
        <taxon>Bacillati</taxon>
        <taxon>Bacillota</taxon>
        <taxon>Bacilli</taxon>
        <taxon>Bacillales</taxon>
        <taxon>Gemellaceae</taxon>
        <taxon>Gemella</taxon>
    </lineage>
</organism>
<dbReference type="Gene3D" id="6.10.140.1330">
    <property type="match status" value="1"/>
</dbReference>
<dbReference type="PANTHER" id="PTHR10110">
    <property type="entry name" value="SODIUM/HYDROGEN EXCHANGER"/>
    <property type="match status" value="1"/>
</dbReference>
<keyword evidence="15" id="KW-1185">Reference proteome</keyword>
<dbReference type="InterPro" id="IPR018422">
    <property type="entry name" value="Cation/H_exchanger_CPA1"/>
</dbReference>
<proteinExistence type="predicted"/>
<dbReference type="GO" id="GO:0015386">
    <property type="term" value="F:potassium:proton antiporter activity"/>
    <property type="evidence" value="ECO:0007669"/>
    <property type="project" value="TreeGrafter"/>
</dbReference>
<feature type="transmembrane region" description="Helical" evidence="10">
    <location>
        <begin position="239"/>
        <end position="258"/>
    </location>
</feature>
<feature type="transmembrane region" description="Helical" evidence="10">
    <location>
        <begin position="406"/>
        <end position="430"/>
    </location>
</feature>
<dbReference type="Proteomes" id="UP000235670">
    <property type="component" value="Unassembled WGS sequence"/>
</dbReference>
<feature type="domain" description="Cation/H+ exchanger transmembrane" evidence="11">
    <location>
        <begin position="15"/>
        <end position="429"/>
    </location>
</feature>
<evidence type="ECO:0000256" key="5">
    <source>
        <dbReference type="ARBA" id="ARBA00022989"/>
    </source>
</evidence>
<evidence type="ECO:0000256" key="3">
    <source>
        <dbReference type="ARBA" id="ARBA00022475"/>
    </source>
</evidence>
<name>A0A2N6SFZ7_9BACL</name>
<feature type="transmembrane region" description="Helical" evidence="10">
    <location>
        <begin position="183"/>
        <end position="204"/>
    </location>
</feature>
<dbReference type="Pfam" id="PF00999">
    <property type="entry name" value="Na_H_Exchanger"/>
    <property type="match status" value="1"/>
</dbReference>
<protein>
    <submittedName>
        <fullName evidence="12">Sodium:proton antiporter</fullName>
    </submittedName>
</protein>
<evidence type="ECO:0000313" key="14">
    <source>
        <dbReference type="Proteomes" id="UP000235670"/>
    </source>
</evidence>
<feature type="transmembrane region" description="Helical" evidence="10">
    <location>
        <begin position="6"/>
        <end position="24"/>
    </location>
</feature>
<dbReference type="AlphaFoldDB" id="A0A2N6SFZ7"/>
<dbReference type="InterPro" id="IPR006153">
    <property type="entry name" value="Cation/H_exchanger_TM"/>
</dbReference>
<dbReference type="GO" id="GO:0098719">
    <property type="term" value="P:sodium ion import across plasma membrane"/>
    <property type="evidence" value="ECO:0007669"/>
    <property type="project" value="TreeGrafter"/>
</dbReference>
<reference evidence="13 15" key="2">
    <citation type="submission" date="2019-11" db="EMBL/GenBank/DDBJ databases">
        <title>FDA dAtabase for Regulatory Grade micrObial Sequences (FDA-ARGOS): Supporting development and validation of Infectious Disease Dx tests.</title>
        <authorList>
            <person name="Turner S."/>
            <person name="Byrd R."/>
            <person name="Tallon L."/>
            <person name="Sadzewicz L."/>
            <person name="Vavikolanu K."/>
            <person name="Mehta A."/>
            <person name="Aluvathingal J."/>
            <person name="Nadendla S."/>
            <person name="Myers T."/>
            <person name="Yan Y."/>
            <person name="Sichtig H."/>
        </authorList>
    </citation>
    <scope>NUCLEOTIDE SEQUENCE [LARGE SCALE GENOMIC DNA]</scope>
    <source>
        <strain evidence="13 15">FDAARGOS_742</strain>
    </source>
</reference>
<comment type="subcellular location">
    <subcellularLocation>
        <location evidence="1">Cell membrane</location>
        <topology evidence="1">Multi-pass membrane protein</topology>
    </subcellularLocation>
</comment>
<feature type="transmembrane region" description="Helical" evidence="10">
    <location>
        <begin position="216"/>
        <end position="233"/>
    </location>
</feature>
<evidence type="ECO:0000313" key="12">
    <source>
        <dbReference type="EMBL" id="PMC52851.1"/>
    </source>
</evidence>
<keyword evidence="5 10" id="KW-1133">Transmembrane helix</keyword>
<dbReference type="EMBL" id="CP046313">
    <property type="protein sequence ID" value="QGS07874.1"/>
    <property type="molecule type" value="Genomic_DNA"/>
</dbReference>
<evidence type="ECO:0000313" key="13">
    <source>
        <dbReference type="EMBL" id="QGS07874.1"/>
    </source>
</evidence>
<dbReference type="GO" id="GO:0005886">
    <property type="term" value="C:plasma membrane"/>
    <property type="evidence" value="ECO:0007669"/>
    <property type="project" value="UniProtKB-SubCell"/>
</dbReference>
<evidence type="ECO:0000256" key="4">
    <source>
        <dbReference type="ARBA" id="ARBA00022692"/>
    </source>
</evidence>
<evidence type="ECO:0000256" key="1">
    <source>
        <dbReference type="ARBA" id="ARBA00004651"/>
    </source>
</evidence>
<evidence type="ECO:0000256" key="2">
    <source>
        <dbReference type="ARBA" id="ARBA00022448"/>
    </source>
</evidence>
<dbReference type="EMBL" id="PNGT01000002">
    <property type="protein sequence ID" value="PMC52851.1"/>
    <property type="molecule type" value="Genomic_DNA"/>
</dbReference>
<feature type="transmembrane region" description="Helical" evidence="10">
    <location>
        <begin position="84"/>
        <end position="103"/>
    </location>
</feature>
<keyword evidence="9" id="KW-0739">Sodium transport</keyword>
<evidence type="ECO:0000256" key="10">
    <source>
        <dbReference type="SAM" id="Phobius"/>
    </source>
</evidence>
<reference evidence="12 14" key="1">
    <citation type="submission" date="2017-09" db="EMBL/GenBank/DDBJ databases">
        <title>Bacterial strain isolated from the female urinary microbiota.</title>
        <authorList>
            <person name="Thomas-White K."/>
            <person name="Kumar N."/>
            <person name="Forster S."/>
            <person name="Putonti C."/>
            <person name="Lawley T."/>
            <person name="Wolfe A.J."/>
        </authorList>
    </citation>
    <scope>NUCLEOTIDE SEQUENCE [LARGE SCALE GENOMIC DNA]</scope>
    <source>
        <strain evidence="12 14">UMB0186</strain>
    </source>
</reference>
<keyword evidence="2" id="KW-0813">Transport</keyword>
<evidence type="ECO:0000313" key="15">
    <source>
        <dbReference type="Proteomes" id="UP000427636"/>
    </source>
</evidence>